<dbReference type="InterPro" id="IPR041602">
    <property type="entry name" value="Quercetinase_C"/>
</dbReference>
<reference evidence="5" key="1">
    <citation type="submission" date="2021-11" db="EMBL/GenBank/DDBJ databases">
        <authorList>
            <person name="Rodrigo-Torres L."/>
            <person name="Arahal R. D."/>
            <person name="Lucena T."/>
        </authorList>
    </citation>
    <scope>NUCLEOTIDE SEQUENCE</scope>
    <source>
        <strain evidence="5">CECT 7929</strain>
    </source>
</reference>
<name>A0ABM8ZSC6_9VIBR</name>
<dbReference type="CDD" id="cd02910">
    <property type="entry name" value="cupin_Yhhw_N"/>
    <property type="match status" value="1"/>
</dbReference>
<feature type="domain" description="Quercetin 2,3-dioxygenase C-terminal cupin" evidence="4">
    <location>
        <begin position="144"/>
        <end position="228"/>
    </location>
</feature>
<dbReference type="Pfam" id="PF17954">
    <property type="entry name" value="Pirin_C_2"/>
    <property type="match status" value="1"/>
</dbReference>
<dbReference type="PIRSF" id="PIRSF006232">
    <property type="entry name" value="Pirin"/>
    <property type="match status" value="1"/>
</dbReference>
<dbReference type="Gene3D" id="2.60.120.10">
    <property type="entry name" value="Jelly Rolls"/>
    <property type="match status" value="2"/>
</dbReference>
<evidence type="ECO:0000259" key="4">
    <source>
        <dbReference type="Pfam" id="PF17954"/>
    </source>
</evidence>
<proteinExistence type="inferred from homology"/>
<protein>
    <submittedName>
        <fullName evidence="5">Quercetin 2,3-dioxygenase</fullName>
        <ecNumber evidence="5">1.13.11.24</ecNumber>
    </submittedName>
</protein>
<dbReference type="EC" id="1.13.11.24" evidence="5"/>
<evidence type="ECO:0000259" key="3">
    <source>
        <dbReference type="Pfam" id="PF02678"/>
    </source>
</evidence>
<dbReference type="SUPFAM" id="SSF51182">
    <property type="entry name" value="RmlC-like cupins"/>
    <property type="match status" value="1"/>
</dbReference>
<dbReference type="Pfam" id="PF02678">
    <property type="entry name" value="Pirin"/>
    <property type="match status" value="1"/>
</dbReference>
<dbReference type="PANTHER" id="PTHR43212">
    <property type="entry name" value="QUERCETIN 2,3-DIOXYGENASE"/>
    <property type="match status" value="1"/>
</dbReference>
<dbReference type="GO" id="GO:0008127">
    <property type="term" value="F:quercetin 2,3-dioxygenase activity"/>
    <property type="evidence" value="ECO:0007669"/>
    <property type="project" value="UniProtKB-EC"/>
</dbReference>
<dbReference type="InterPro" id="IPR011051">
    <property type="entry name" value="RmlC_Cupin_sf"/>
</dbReference>
<dbReference type="PANTHER" id="PTHR43212:SF3">
    <property type="entry name" value="QUERCETIN 2,3-DIOXYGENASE"/>
    <property type="match status" value="1"/>
</dbReference>
<evidence type="ECO:0000256" key="1">
    <source>
        <dbReference type="ARBA" id="ARBA00008416"/>
    </source>
</evidence>
<dbReference type="InterPro" id="IPR014710">
    <property type="entry name" value="RmlC-like_jellyroll"/>
</dbReference>
<dbReference type="Proteomes" id="UP000838672">
    <property type="component" value="Unassembled WGS sequence"/>
</dbReference>
<sequence length="233" mass="26778">MIERRPRDQRGYFELDWLKSYHSFSFGDYYDPNHVQFSALRVINDDWIAPQGGFATHGHRNMEILTYVLQGELSHRDSEGNEARIKAGEFQLMSAGRGIFHSEYNHHEDAPVKLLQIWLHPNVEQTPPSYQQRAFPCQTGLQWIVTPSGEGETLTIKQDAQIARIELNPGEPFEWPLHPERHYYLHVVKGDGQINGHAVRFGDGIKLSHESNLTLIANQAFQVLLFDLPAIPR</sequence>
<gene>
    <name evidence="5" type="primary">yhhW</name>
    <name evidence="5" type="ORF">VST7929_01069</name>
</gene>
<keyword evidence="6" id="KW-1185">Reference proteome</keyword>
<evidence type="ECO:0000256" key="2">
    <source>
        <dbReference type="RuleBase" id="RU003457"/>
    </source>
</evidence>
<feature type="domain" description="Pirin N-terminal" evidence="3">
    <location>
        <begin position="7"/>
        <end position="119"/>
    </location>
</feature>
<accession>A0ABM8ZSC6</accession>
<dbReference type="EMBL" id="CAKLDI010000001">
    <property type="protein sequence ID" value="CAH0533207.1"/>
    <property type="molecule type" value="Genomic_DNA"/>
</dbReference>
<dbReference type="InterPro" id="IPR003829">
    <property type="entry name" value="Pirin_N_dom"/>
</dbReference>
<organism evidence="5 6">
    <name type="scientific">Vibrio stylophorae</name>
    <dbReference type="NCBI Taxonomy" id="659351"/>
    <lineage>
        <taxon>Bacteria</taxon>
        <taxon>Pseudomonadati</taxon>
        <taxon>Pseudomonadota</taxon>
        <taxon>Gammaproteobacteria</taxon>
        <taxon>Vibrionales</taxon>
        <taxon>Vibrionaceae</taxon>
        <taxon>Vibrio</taxon>
    </lineage>
</organism>
<evidence type="ECO:0000313" key="5">
    <source>
        <dbReference type="EMBL" id="CAH0533207.1"/>
    </source>
</evidence>
<dbReference type="InterPro" id="IPR012093">
    <property type="entry name" value="Pirin"/>
</dbReference>
<comment type="similarity">
    <text evidence="1 2">Belongs to the pirin family.</text>
</comment>
<comment type="caution">
    <text evidence="5">The sequence shown here is derived from an EMBL/GenBank/DDBJ whole genome shotgun (WGS) entry which is preliminary data.</text>
</comment>
<evidence type="ECO:0000313" key="6">
    <source>
        <dbReference type="Proteomes" id="UP000838672"/>
    </source>
</evidence>
<keyword evidence="5" id="KW-0560">Oxidoreductase</keyword>
<dbReference type="RefSeq" id="WP_237465498.1">
    <property type="nucleotide sequence ID" value="NZ_CAKLDI010000001.1"/>
</dbReference>